<accession>A0AAW9RIQ3</accession>
<gene>
    <name evidence="3" type="ORF">V3328_01100</name>
</gene>
<feature type="region of interest" description="Disordered" evidence="1">
    <location>
        <begin position="443"/>
        <end position="469"/>
    </location>
</feature>
<evidence type="ECO:0000313" key="4">
    <source>
        <dbReference type="Proteomes" id="UP001378188"/>
    </source>
</evidence>
<evidence type="ECO:0000259" key="2">
    <source>
        <dbReference type="PROSITE" id="PS50234"/>
    </source>
</evidence>
<dbReference type="RefSeq" id="WP_340327790.1">
    <property type="nucleotide sequence ID" value="NZ_JAZHOF010000001.1"/>
</dbReference>
<dbReference type="PANTHER" id="PTHR41248:SF1">
    <property type="entry name" value="NORD PROTEIN"/>
    <property type="match status" value="1"/>
</dbReference>
<dbReference type="PROSITE" id="PS50234">
    <property type="entry name" value="VWFA"/>
    <property type="match status" value="1"/>
</dbReference>
<feature type="domain" description="VWFA" evidence="2">
    <location>
        <begin position="583"/>
        <end position="734"/>
    </location>
</feature>
<dbReference type="InterPro" id="IPR036465">
    <property type="entry name" value="vWFA_dom_sf"/>
</dbReference>
<dbReference type="InterPro" id="IPR051928">
    <property type="entry name" value="NorD/CobT"/>
</dbReference>
<dbReference type="Pfam" id="PF00092">
    <property type="entry name" value="VWA"/>
    <property type="match status" value="1"/>
</dbReference>
<protein>
    <submittedName>
        <fullName evidence="3">VWA domain-containing protein</fullName>
    </submittedName>
</protein>
<reference evidence="3 4" key="1">
    <citation type="submission" date="2024-02" db="EMBL/GenBank/DDBJ databases">
        <title>Genome analysis and characterization of Microbaculum marinisediminis sp. nov., isolated from marine sediment.</title>
        <authorList>
            <person name="Du Z.-J."/>
            <person name="Ye Y.-Q."/>
            <person name="Zhang Z.-R."/>
            <person name="Yuan S.-M."/>
            <person name="Zhang X.-Y."/>
        </authorList>
    </citation>
    <scope>NUCLEOTIDE SEQUENCE [LARGE SCALE GENOMIC DNA]</scope>
    <source>
        <strain evidence="3 4">SDUM1044001</strain>
    </source>
</reference>
<name>A0AAW9RIQ3_9HYPH</name>
<dbReference type="EMBL" id="JAZHOF010000001">
    <property type="protein sequence ID" value="MEJ8570052.1"/>
    <property type="molecule type" value="Genomic_DNA"/>
</dbReference>
<dbReference type="CDD" id="cd01454">
    <property type="entry name" value="vWA_norD_type"/>
    <property type="match status" value="1"/>
</dbReference>
<dbReference type="Gene3D" id="3.40.50.410">
    <property type="entry name" value="von Willebrand factor, type A domain"/>
    <property type="match status" value="1"/>
</dbReference>
<keyword evidence="4" id="KW-1185">Reference proteome</keyword>
<dbReference type="Proteomes" id="UP001378188">
    <property type="component" value="Unassembled WGS sequence"/>
</dbReference>
<dbReference type="SUPFAM" id="SSF53300">
    <property type="entry name" value="vWA-like"/>
    <property type="match status" value="1"/>
</dbReference>
<dbReference type="AlphaFoldDB" id="A0AAW9RIQ3"/>
<evidence type="ECO:0000256" key="1">
    <source>
        <dbReference type="SAM" id="MobiDB-lite"/>
    </source>
</evidence>
<comment type="caution">
    <text evidence="3">The sequence shown here is derived from an EMBL/GenBank/DDBJ whole genome shotgun (WGS) entry which is preliminary data.</text>
</comment>
<sequence length="774" mass="85096">MADRVRPALRIIETPPDTAVTRLHRLIRHRPNLHAVFHELWRRFERTVSPADREIWADASLLLFNANAGPACLLAYWRASLGSVDSLGAGGLAQAAAIGRDICCEAGASAATAAFSVLPDVVSKSGPAGSIAWMRAVALAAGPAPECVAEILARTHLLLAELTPAELQGWVATGLKIGGRERQRRIAYFTLEDPIARRILYSRRDGVTLADVERQLKAYLKALWNIGPPVRSLDAADAAAPARRVRIAGGILLVPEVFRGVPEYQARDLFRAAFAHAGAHLVHTRERFKVDQLKPMQIALINVIEDARVERQAMAEFPGLRSLWIPYHVAIPGSAQTAPALFARLARALIDPDYADDDGWVRKGRSLFEDAFALRPHDQTLSREIGGLLGNDLGQLRIQFNARAYVVEPAYRDDGLGLWDFGEEADADPETIEMMVDSVRLEQQEAETDGDRQEEAPEAATANRARTSDVPAEDGIAVATYPEWDSAAGLERTDWVTVRDYAVKPGRPGTMNELLAEQADIANRVTALVRSLKVGRPQRLKRRPEGEQLDLDATIEAEISRRVGEMPDTRIHQTKARRHRDVATMILLDVSKSTEDRVPGSDRTVLDMERVATAVLGEAMSALGDPFAIWAFASDRREDVRIIRVKDFAEPYSPRVGDRLAGLRSGLSTRLGTAIRHAGTELSSQRSFRRLMIVLTDGEPSDVDVRDSQYLTEDCRRAVLAARGRGLDIFCVGLDPAGHGSGSTIFGRGNYIPINRLADLPARLAALYFRLAVR</sequence>
<dbReference type="InterPro" id="IPR002035">
    <property type="entry name" value="VWF_A"/>
</dbReference>
<organism evidence="3 4">
    <name type="scientific">Microbaculum marinum</name>
    <dbReference type="NCBI Taxonomy" id="1764581"/>
    <lineage>
        <taxon>Bacteria</taxon>
        <taxon>Pseudomonadati</taxon>
        <taxon>Pseudomonadota</taxon>
        <taxon>Alphaproteobacteria</taxon>
        <taxon>Hyphomicrobiales</taxon>
        <taxon>Tepidamorphaceae</taxon>
        <taxon>Microbaculum</taxon>
    </lineage>
</organism>
<evidence type="ECO:0000313" key="3">
    <source>
        <dbReference type="EMBL" id="MEJ8570052.1"/>
    </source>
</evidence>
<feature type="compositionally biased region" description="Basic and acidic residues" evidence="1">
    <location>
        <begin position="443"/>
        <end position="455"/>
    </location>
</feature>
<dbReference type="SMART" id="SM00327">
    <property type="entry name" value="VWA"/>
    <property type="match status" value="1"/>
</dbReference>
<proteinExistence type="predicted"/>
<dbReference type="PANTHER" id="PTHR41248">
    <property type="entry name" value="NORD PROTEIN"/>
    <property type="match status" value="1"/>
</dbReference>